<reference evidence="1" key="1">
    <citation type="journal article" date="2022" name="Int. J. Mol. Sci.">
        <title>Draft Genome of Tanacetum Coccineum: Genomic Comparison of Closely Related Tanacetum-Family Plants.</title>
        <authorList>
            <person name="Yamashiro T."/>
            <person name="Shiraishi A."/>
            <person name="Nakayama K."/>
            <person name="Satake H."/>
        </authorList>
    </citation>
    <scope>NUCLEOTIDE SEQUENCE</scope>
</reference>
<comment type="caution">
    <text evidence="1">The sequence shown here is derived from an EMBL/GenBank/DDBJ whole genome shotgun (WGS) entry which is preliminary data.</text>
</comment>
<accession>A0ABQ5CV29</accession>
<dbReference type="Proteomes" id="UP001151760">
    <property type="component" value="Unassembled WGS sequence"/>
</dbReference>
<proteinExistence type="predicted"/>
<organism evidence="1 2">
    <name type="scientific">Tanacetum coccineum</name>
    <dbReference type="NCBI Taxonomy" id="301880"/>
    <lineage>
        <taxon>Eukaryota</taxon>
        <taxon>Viridiplantae</taxon>
        <taxon>Streptophyta</taxon>
        <taxon>Embryophyta</taxon>
        <taxon>Tracheophyta</taxon>
        <taxon>Spermatophyta</taxon>
        <taxon>Magnoliopsida</taxon>
        <taxon>eudicotyledons</taxon>
        <taxon>Gunneridae</taxon>
        <taxon>Pentapetalae</taxon>
        <taxon>asterids</taxon>
        <taxon>campanulids</taxon>
        <taxon>Asterales</taxon>
        <taxon>Asteraceae</taxon>
        <taxon>Asteroideae</taxon>
        <taxon>Anthemideae</taxon>
        <taxon>Anthemidinae</taxon>
        <taxon>Tanacetum</taxon>
    </lineage>
</organism>
<protein>
    <submittedName>
        <fullName evidence="1">Uncharacterized protein</fullName>
    </submittedName>
</protein>
<gene>
    <name evidence="1" type="ORF">Tco_0908954</name>
</gene>
<keyword evidence="2" id="KW-1185">Reference proteome</keyword>
<sequence length="220" mass="25177">MENMNPLVPAPPNGLRARITQELDELRAILSMIDSRLENIDHTRITIPPTAPFEQLLNDFMNPLDVFEMDDLESDDESVDTPLVSPFLDLDDELGDREVLNELDEYGNAGNYYHNRIINNIDGDNLSFPCMIGFRKFVAYFDPFLPMNIITHKAYNTIMVEGLERNLVAIVRNVYVLVGSFTYATDFVVLEDIGEYIVCDILEVVMGRHFRGVTQLEYDC</sequence>
<evidence type="ECO:0000313" key="1">
    <source>
        <dbReference type="EMBL" id="GJT28679.1"/>
    </source>
</evidence>
<reference evidence="1" key="2">
    <citation type="submission" date="2022-01" db="EMBL/GenBank/DDBJ databases">
        <authorList>
            <person name="Yamashiro T."/>
            <person name="Shiraishi A."/>
            <person name="Satake H."/>
            <person name="Nakayama K."/>
        </authorList>
    </citation>
    <scope>NUCLEOTIDE SEQUENCE</scope>
</reference>
<dbReference type="EMBL" id="BQNB010014480">
    <property type="protein sequence ID" value="GJT28679.1"/>
    <property type="molecule type" value="Genomic_DNA"/>
</dbReference>
<name>A0ABQ5CV29_9ASTR</name>
<evidence type="ECO:0000313" key="2">
    <source>
        <dbReference type="Proteomes" id="UP001151760"/>
    </source>
</evidence>